<dbReference type="Proteomes" id="UP000593576">
    <property type="component" value="Unassembled WGS sequence"/>
</dbReference>
<comment type="caution">
    <text evidence="4">The sequence shown here is derived from an EMBL/GenBank/DDBJ whole genome shotgun (WGS) entry which is preliminary data.</text>
</comment>
<evidence type="ECO:0000256" key="1">
    <source>
        <dbReference type="ARBA" id="ARBA00022737"/>
    </source>
</evidence>
<sequence>MSRASLVVERKILRLLHGQKTRCNLRQIHAHFIRQCLHQSNQILSHFVSVCGHLNKMDYANLVFLQTHNPNILLFNSMVKGYSLNGPFEEAVTLFSLMKAHGIFPDEYTFSPLLKACSGLCDVRIGQCIHGEVLRSGFELFGSVQVGVLELYSSSGRMEEAKKVFDGMSKRDVIIWNLMIRGFCKRGDVDLGLSLFRQMSERSVVSWNSMISYLAQSERHSEALELFHEMRELGFQPDEATVVIVLPICAHLGDVNIGQWIHSYAESSKLYRNVISVGNALVDFYSKGGNLETALQVFKDMPCKNVVSWNTMISCLAFNGKGELGVELFEEMINNGERPNDATFIGVLTCCTHAGLLEKGQELLGLMSKNYHIDPKLEHYGCMVDLLSRCGCVRMAYDLIRSMHIQPNATLWGSLLSACRTYGELELAELAVKELINLEPWNSGNYVLLSNIYAEEGRWDEKIDFRIAIDCKFLAIKMPPAVFQCQKLNLHLAKVLLFEDKNSLKNLLSGCLVLEELCMELRQSESDFSKNQKFSVISPALKILRWQRLGHSDRFAVKAKMERKSCCGSRNYVCTPKKEAMVTPKKEEDVKPDITKGSHHAAPVPVPAAVVKIPKKEENETVSVKNEASKPNVGCGGCN</sequence>
<dbReference type="FunFam" id="1.25.40.10:FF:000242">
    <property type="entry name" value="Pentatricopeptide repeat-containing protein"/>
    <property type="match status" value="1"/>
</dbReference>
<dbReference type="InterPro" id="IPR011990">
    <property type="entry name" value="TPR-like_helical_dom_sf"/>
</dbReference>
<dbReference type="EMBL" id="JABFAF010000007">
    <property type="protein sequence ID" value="MBA0860991.1"/>
    <property type="molecule type" value="Genomic_DNA"/>
</dbReference>
<feature type="repeat" description="PPR" evidence="2">
    <location>
        <begin position="203"/>
        <end position="237"/>
    </location>
</feature>
<keyword evidence="5" id="KW-1185">Reference proteome</keyword>
<feature type="compositionally biased region" description="Basic and acidic residues" evidence="3">
    <location>
        <begin position="584"/>
        <end position="596"/>
    </location>
</feature>
<dbReference type="Pfam" id="PF13041">
    <property type="entry name" value="PPR_2"/>
    <property type="match status" value="3"/>
</dbReference>
<dbReference type="FunFam" id="1.25.40.10:FF:000921">
    <property type="entry name" value="Pentatricopeptide repeat-containing protein At5g48910"/>
    <property type="match status" value="1"/>
</dbReference>
<dbReference type="InterPro" id="IPR046960">
    <property type="entry name" value="PPR_At4g14850-like_plant"/>
</dbReference>
<feature type="repeat" description="PPR" evidence="2">
    <location>
        <begin position="71"/>
        <end position="105"/>
    </location>
</feature>
<dbReference type="OrthoDB" id="185373at2759"/>
<feature type="compositionally biased region" description="Low complexity" evidence="3">
    <location>
        <begin position="601"/>
        <end position="612"/>
    </location>
</feature>
<feature type="repeat" description="PPR" evidence="2">
    <location>
        <begin position="305"/>
        <end position="339"/>
    </location>
</feature>
<feature type="region of interest" description="Disordered" evidence="3">
    <location>
        <begin position="584"/>
        <end position="639"/>
    </location>
</feature>
<protein>
    <recommendedName>
        <fullName evidence="6">Pentatricopeptide repeat-containing protein</fullName>
    </recommendedName>
</protein>
<organism evidence="4 5">
    <name type="scientific">Gossypium schwendimanii</name>
    <name type="common">Cotton</name>
    <dbReference type="NCBI Taxonomy" id="34291"/>
    <lineage>
        <taxon>Eukaryota</taxon>
        <taxon>Viridiplantae</taxon>
        <taxon>Streptophyta</taxon>
        <taxon>Embryophyta</taxon>
        <taxon>Tracheophyta</taxon>
        <taxon>Spermatophyta</taxon>
        <taxon>Magnoliopsida</taxon>
        <taxon>eudicotyledons</taxon>
        <taxon>Gunneridae</taxon>
        <taxon>Pentapetalae</taxon>
        <taxon>rosids</taxon>
        <taxon>malvids</taxon>
        <taxon>Malvales</taxon>
        <taxon>Malvaceae</taxon>
        <taxon>Malvoideae</taxon>
        <taxon>Gossypium</taxon>
    </lineage>
</organism>
<evidence type="ECO:0008006" key="6">
    <source>
        <dbReference type="Google" id="ProtNLM"/>
    </source>
</evidence>
<feature type="repeat" description="PPR" evidence="2">
    <location>
        <begin position="172"/>
        <end position="202"/>
    </location>
</feature>
<gene>
    <name evidence="4" type="ORF">Goshw_023239</name>
</gene>
<dbReference type="Pfam" id="PF01535">
    <property type="entry name" value="PPR"/>
    <property type="match status" value="1"/>
</dbReference>
<dbReference type="PANTHER" id="PTHR47926">
    <property type="entry name" value="PENTATRICOPEPTIDE REPEAT-CONTAINING PROTEIN"/>
    <property type="match status" value="1"/>
</dbReference>
<dbReference type="GO" id="GO:0003723">
    <property type="term" value="F:RNA binding"/>
    <property type="evidence" value="ECO:0007669"/>
    <property type="project" value="InterPro"/>
</dbReference>
<dbReference type="NCBIfam" id="TIGR00756">
    <property type="entry name" value="PPR"/>
    <property type="match status" value="5"/>
</dbReference>
<dbReference type="PROSITE" id="PS51375">
    <property type="entry name" value="PPR"/>
    <property type="match status" value="4"/>
</dbReference>
<evidence type="ECO:0000313" key="5">
    <source>
        <dbReference type="Proteomes" id="UP000593576"/>
    </source>
</evidence>
<name>A0A7J9LQP1_GOSSC</name>
<evidence type="ECO:0000256" key="2">
    <source>
        <dbReference type="PROSITE-ProRule" id="PRU00708"/>
    </source>
</evidence>
<reference evidence="4 5" key="1">
    <citation type="journal article" date="2019" name="Genome Biol. Evol.">
        <title>Insights into the evolution of the New World diploid cottons (Gossypium, subgenus Houzingenia) based on genome sequencing.</title>
        <authorList>
            <person name="Grover C.E."/>
            <person name="Arick M.A. 2nd"/>
            <person name="Thrash A."/>
            <person name="Conover J.L."/>
            <person name="Sanders W.S."/>
            <person name="Peterson D.G."/>
            <person name="Frelichowski J.E."/>
            <person name="Scheffler J.A."/>
            <person name="Scheffler B.E."/>
            <person name="Wendel J.F."/>
        </authorList>
    </citation>
    <scope>NUCLEOTIDE SEQUENCE [LARGE SCALE GENOMIC DNA]</scope>
    <source>
        <strain evidence="4">1</strain>
        <tissue evidence="4">Leaf</tissue>
    </source>
</reference>
<dbReference type="PANTHER" id="PTHR47926:SF540">
    <property type="entry name" value="PENTATRICOPEPTIDE REPEAT-CONTAINING PROTEIN"/>
    <property type="match status" value="1"/>
</dbReference>
<evidence type="ECO:0000313" key="4">
    <source>
        <dbReference type="EMBL" id="MBA0860991.1"/>
    </source>
</evidence>
<dbReference type="GO" id="GO:0009451">
    <property type="term" value="P:RNA modification"/>
    <property type="evidence" value="ECO:0007669"/>
    <property type="project" value="InterPro"/>
</dbReference>
<proteinExistence type="predicted"/>
<dbReference type="InterPro" id="IPR002885">
    <property type="entry name" value="PPR_rpt"/>
</dbReference>
<keyword evidence="1" id="KW-0677">Repeat</keyword>
<dbReference type="AlphaFoldDB" id="A0A7J9LQP1"/>
<dbReference type="Gene3D" id="1.25.40.10">
    <property type="entry name" value="Tetratricopeptide repeat domain"/>
    <property type="match status" value="4"/>
</dbReference>
<dbReference type="Pfam" id="PF12854">
    <property type="entry name" value="PPR_1"/>
    <property type="match status" value="1"/>
</dbReference>
<dbReference type="InterPro" id="IPR046848">
    <property type="entry name" value="E_motif"/>
</dbReference>
<evidence type="ECO:0000256" key="3">
    <source>
        <dbReference type="SAM" id="MobiDB-lite"/>
    </source>
</evidence>
<dbReference type="Pfam" id="PF20431">
    <property type="entry name" value="E_motif"/>
    <property type="match status" value="1"/>
</dbReference>
<accession>A0A7J9LQP1</accession>